<gene>
    <name evidence="10" type="ORF">EGJ28_14025</name>
</gene>
<dbReference type="InterPro" id="IPR035965">
    <property type="entry name" value="PAS-like_dom_sf"/>
</dbReference>
<dbReference type="PANTHER" id="PTHR43047:SF9">
    <property type="entry name" value="HISTIDINE KINASE"/>
    <property type="match status" value="1"/>
</dbReference>
<feature type="domain" description="Response regulatory" evidence="8">
    <location>
        <begin position="439"/>
        <end position="554"/>
    </location>
</feature>
<reference evidence="10 11" key="1">
    <citation type="submission" date="2018-10" db="EMBL/GenBank/DDBJ databases">
        <title>Transmission dynamics of multidrug resistant bacteria on intensive care unit surfaces.</title>
        <authorList>
            <person name="D'Souza A.W."/>
            <person name="Potter R.F."/>
            <person name="Wallace M."/>
            <person name="Shupe A."/>
            <person name="Patel S."/>
            <person name="Sun S."/>
            <person name="Gul D."/>
            <person name="Kwon J.H."/>
            <person name="Andleeb S."/>
            <person name="Burnham C.-A.D."/>
            <person name="Dantas G."/>
        </authorList>
    </citation>
    <scope>NUCLEOTIDE SEQUENCE [LARGE SCALE GENOMIC DNA]</scope>
    <source>
        <strain evidence="10 11">PX_177</strain>
    </source>
</reference>
<evidence type="ECO:0000256" key="2">
    <source>
        <dbReference type="ARBA" id="ARBA00012438"/>
    </source>
</evidence>
<evidence type="ECO:0000256" key="5">
    <source>
        <dbReference type="ARBA" id="ARBA00022777"/>
    </source>
</evidence>
<keyword evidence="3 6" id="KW-0597">Phosphoprotein</keyword>
<sequence length="566" mass="62430">MPKPSDDQHQALAQLLGFGSHSARKSHYPELVARLEELEEERNRYKWLFEHAVHGIFQASLYEGIRAANPALARMLNYDTPEEALWALTDLSHHLFIGGEEELRQIRHILSQQHGLFGYETRLRRKDGSAIYVIMNLLLKPDEDGLVEGFVADVTERKLAQLRLLQLNEELEQRVAERTSELREARDAAEAANLSKDKYLAAASHDLLQPLNAARLLISTLRERQLPQNELHLVERAHQALEGAEDLLTDLLDISKLDQAAIKPDIDIYSLDDVLLPLVSEFQSVAAAAGLQLKHYIPRVAIKTDFRLLTRILRNFLSNACRYTDQGCVLVGARRRAGALRIEVWDTGRGIPEEELGSIFLEFNQLGIGRSAKRSGVGLGLAIVDRIASMLGYQVLVRSKPGRGSVFSIDVPLAEAMPRERVAAPTVVPQLGDPLPGRRLLVIDNEESILLSMTALLEQWGCTVVTATDEQSAVAALAGVAPDAILADYHLDHGLTGWDVVLAVRGRFDQALPAVMITADRSDQCRQQLQGCGVPVLNKPVKPGKMRSVLSHLLAGNGNGGGQDLG</sequence>
<organism evidence="10 11">
    <name type="scientific">Stutzerimonas xanthomarina</name>
    <dbReference type="NCBI Taxonomy" id="271420"/>
    <lineage>
        <taxon>Bacteria</taxon>
        <taxon>Pseudomonadati</taxon>
        <taxon>Pseudomonadota</taxon>
        <taxon>Gammaproteobacteria</taxon>
        <taxon>Pseudomonadales</taxon>
        <taxon>Pseudomonadaceae</taxon>
        <taxon>Stutzerimonas</taxon>
    </lineage>
</organism>
<dbReference type="Gene3D" id="1.10.287.130">
    <property type="match status" value="1"/>
</dbReference>
<dbReference type="Gene3D" id="3.40.50.2300">
    <property type="match status" value="1"/>
</dbReference>
<keyword evidence="5" id="KW-0418">Kinase</keyword>
<dbReference type="InterPro" id="IPR003594">
    <property type="entry name" value="HATPase_dom"/>
</dbReference>
<proteinExistence type="predicted"/>
<dbReference type="InterPro" id="IPR005467">
    <property type="entry name" value="His_kinase_dom"/>
</dbReference>
<dbReference type="Proteomes" id="UP000276506">
    <property type="component" value="Unassembled WGS sequence"/>
</dbReference>
<dbReference type="CDD" id="cd00156">
    <property type="entry name" value="REC"/>
    <property type="match status" value="1"/>
</dbReference>
<dbReference type="Pfam" id="PF13188">
    <property type="entry name" value="PAS_8"/>
    <property type="match status" value="1"/>
</dbReference>
<evidence type="ECO:0000256" key="6">
    <source>
        <dbReference type="PROSITE-ProRule" id="PRU00169"/>
    </source>
</evidence>
<evidence type="ECO:0000256" key="1">
    <source>
        <dbReference type="ARBA" id="ARBA00000085"/>
    </source>
</evidence>
<evidence type="ECO:0000259" key="8">
    <source>
        <dbReference type="PROSITE" id="PS50110"/>
    </source>
</evidence>
<dbReference type="SMART" id="SM00388">
    <property type="entry name" value="HisKA"/>
    <property type="match status" value="1"/>
</dbReference>
<evidence type="ECO:0000313" key="11">
    <source>
        <dbReference type="Proteomes" id="UP000276506"/>
    </source>
</evidence>
<accession>A0A427E3T3</accession>
<evidence type="ECO:0000313" key="10">
    <source>
        <dbReference type="EMBL" id="RRV10964.1"/>
    </source>
</evidence>
<dbReference type="GO" id="GO:0009927">
    <property type="term" value="F:histidine phosphotransfer kinase activity"/>
    <property type="evidence" value="ECO:0007669"/>
    <property type="project" value="TreeGrafter"/>
</dbReference>
<dbReference type="SMART" id="SM00387">
    <property type="entry name" value="HATPase_c"/>
    <property type="match status" value="1"/>
</dbReference>
<dbReference type="InterPro" id="IPR000700">
    <property type="entry name" value="PAS-assoc_C"/>
</dbReference>
<dbReference type="GO" id="GO:0000155">
    <property type="term" value="F:phosphorelay sensor kinase activity"/>
    <property type="evidence" value="ECO:0007669"/>
    <property type="project" value="InterPro"/>
</dbReference>
<dbReference type="InterPro" id="IPR001789">
    <property type="entry name" value="Sig_transdc_resp-reg_receiver"/>
</dbReference>
<evidence type="ECO:0000256" key="4">
    <source>
        <dbReference type="ARBA" id="ARBA00022679"/>
    </source>
</evidence>
<comment type="caution">
    <text evidence="10">The sequence shown here is derived from an EMBL/GenBank/DDBJ whole genome shotgun (WGS) entry which is preliminary data.</text>
</comment>
<dbReference type="NCBIfam" id="NF041832">
    <property type="entry name" value="near_NosP_CTERM"/>
    <property type="match status" value="1"/>
</dbReference>
<dbReference type="PROSITE" id="PS50109">
    <property type="entry name" value="HIS_KIN"/>
    <property type="match status" value="1"/>
</dbReference>
<dbReference type="PROSITE" id="PS50110">
    <property type="entry name" value="RESPONSE_REGULATORY"/>
    <property type="match status" value="1"/>
</dbReference>
<dbReference type="Pfam" id="PF02518">
    <property type="entry name" value="HATPase_c"/>
    <property type="match status" value="1"/>
</dbReference>
<dbReference type="InterPro" id="IPR011006">
    <property type="entry name" value="CheY-like_superfamily"/>
</dbReference>
<dbReference type="Gene3D" id="3.30.565.10">
    <property type="entry name" value="Histidine kinase-like ATPase, C-terminal domain"/>
    <property type="match status" value="1"/>
</dbReference>
<dbReference type="Pfam" id="PF00512">
    <property type="entry name" value="HisKA"/>
    <property type="match status" value="1"/>
</dbReference>
<dbReference type="SUPFAM" id="SSF55785">
    <property type="entry name" value="PYP-like sensor domain (PAS domain)"/>
    <property type="match status" value="1"/>
</dbReference>
<dbReference type="RefSeq" id="WP_125877717.1">
    <property type="nucleotide sequence ID" value="NZ_RHQL01000007.1"/>
</dbReference>
<dbReference type="CDD" id="cd00130">
    <property type="entry name" value="PAS"/>
    <property type="match status" value="1"/>
</dbReference>
<dbReference type="GO" id="GO:0005886">
    <property type="term" value="C:plasma membrane"/>
    <property type="evidence" value="ECO:0007669"/>
    <property type="project" value="TreeGrafter"/>
</dbReference>
<dbReference type="AlphaFoldDB" id="A0A427E3T3"/>
<keyword evidence="4" id="KW-0808">Transferase</keyword>
<dbReference type="CDD" id="cd00082">
    <property type="entry name" value="HisKA"/>
    <property type="match status" value="1"/>
</dbReference>
<protein>
    <recommendedName>
        <fullName evidence="2">histidine kinase</fullName>
        <ecNumber evidence="2">2.7.13.3</ecNumber>
    </recommendedName>
</protein>
<dbReference type="InterPro" id="IPR000014">
    <property type="entry name" value="PAS"/>
</dbReference>
<comment type="catalytic activity">
    <reaction evidence="1">
        <text>ATP + protein L-histidine = ADP + protein N-phospho-L-histidine.</text>
        <dbReference type="EC" id="2.7.13.3"/>
    </reaction>
</comment>
<evidence type="ECO:0000256" key="3">
    <source>
        <dbReference type="ARBA" id="ARBA00022553"/>
    </source>
</evidence>
<dbReference type="EC" id="2.7.13.3" evidence="2"/>
<name>A0A427E3T3_9GAMM</name>
<dbReference type="PANTHER" id="PTHR43047">
    <property type="entry name" value="TWO-COMPONENT HISTIDINE PROTEIN KINASE"/>
    <property type="match status" value="1"/>
</dbReference>
<dbReference type="Gene3D" id="3.30.450.20">
    <property type="entry name" value="PAS domain"/>
    <property type="match status" value="1"/>
</dbReference>
<dbReference type="InterPro" id="IPR036890">
    <property type="entry name" value="HATPase_C_sf"/>
</dbReference>
<feature type="domain" description="Histidine kinase" evidence="7">
    <location>
        <begin position="202"/>
        <end position="415"/>
    </location>
</feature>
<dbReference type="InterPro" id="IPR004358">
    <property type="entry name" value="Sig_transdc_His_kin-like_C"/>
</dbReference>
<dbReference type="InterPro" id="IPR036097">
    <property type="entry name" value="HisK_dim/P_sf"/>
</dbReference>
<dbReference type="SMART" id="SM00448">
    <property type="entry name" value="REC"/>
    <property type="match status" value="1"/>
</dbReference>
<feature type="modified residue" description="4-aspartylphosphate" evidence="6">
    <location>
        <position position="488"/>
    </location>
</feature>
<dbReference type="FunFam" id="3.30.565.10:FF:000049">
    <property type="entry name" value="Two-component sensor histidine kinase"/>
    <property type="match status" value="1"/>
</dbReference>
<evidence type="ECO:0000259" key="9">
    <source>
        <dbReference type="PROSITE" id="PS50113"/>
    </source>
</evidence>
<dbReference type="Pfam" id="PF00072">
    <property type="entry name" value="Response_reg"/>
    <property type="match status" value="1"/>
</dbReference>
<dbReference type="SUPFAM" id="SSF47384">
    <property type="entry name" value="Homodimeric domain of signal transducing histidine kinase"/>
    <property type="match status" value="1"/>
</dbReference>
<dbReference type="EMBL" id="RHQL01000007">
    <property type="protein sequence ID" value="RRV10964.1"/>
    <property type="molecule type" value="Genomic_DNA"/>
</dbReference>
<evidence type="ECO:0000259" key="7">
    <source>
        <dbReference type="PROSITE" id="PS50109"/>
    </source>
</evidence>
<feature type="domain" description="PAC" evidence="9">
    <location>
        <begin position="117"/>
        <end position="166"/>
    </location>
</feature>
<dbReference type="FunFam" id="1.10.287.130:FF:000081">
    <property type="entry name" value="Hybrid sensor histidine kinase/response regulator"/>
    <property type="match status" value="1"/>
</dbReference>
<dbReference type="PRINTS" id="PR00344">
    <property type="entry name" value="BCTRLSENSOR"/>
</dbReference>
<dbReference type="NCBIfam" id="TIGR00229">
    <property type="entry name" value="sensory_box"/>
    <property type="match status" value="1"/>
</dbReference>
<dbReference type="InterPro" id="IPR003661">
    <property type="entry name" value="HisK_dim/P_dom"/>
</dbReference>
<dbReference type="SUPFAM" id="SSF52172">
    <property type="entry name" value="CheY-like"/>
    <property type="match status" value="1"/>
</dbReference>
<dbReference type="PROSITE" id="PS50113">
    <property type="entry name" value="PAC"/>
    <property type="match status" value="1"/>
</dbReference>
<dbReference type="SUPFAM" id="SSF55874">
    <property type="entry name" value="ATPase domain of HSP90 chaperone/DNA topoisomerase II/histidine kinase"/>
    <property type="match status" value="1"/>
</dbReference>